<sequence length="141" mass="15135">MTKTDVRSLVNTLWHSPVLRFGAIGGLNNLLSYGIFVALTVAGMPSIGAATITYATGMVVSYLANRSFTFRHSGSARRSVLRFVAVNLAGYALNVTILAVFVELIGWNALVVQLGAIVVVATGIYLGMRFWVFREPGVPNA</sequence>
<feature type="transmembrane region" description="Helical" evidence="6">
    <location>
        <begin position="21"/>
        <end position="41"/>
    </location>
</feature>
<evidence type="ECO:0000313" key="8">
    <source>
        <dbReference type="EMBL" id="SMG40705.1"/>
    </source>
</evidence>
<dbReference type="AlphaFoldDB" id="A0A1X7KIB9"/>
<keyword evidence="3 6" id="KW-0812">Transmembrane</keyword>
<feature type="transmembrane region" description="Helical" evidence="6">
    <location>
        <begin position="80"/>
        <end position="101"/>
    </location>
</feature>
<dbReference type="PANTHER" id="PTHR38459">
    <property type="entry name" value="PROPHAGE BACTOPRENOL-LINKED GLUCOSE TRANSLOCASE HOMOLOG"/>
    <property type="match status" value="1"/>
</dbReference>
<evidence type="ECO:0000313" key="9">
    <source>
        <dbReference type="Proteomes" id="UP000193244"/>
    </source>
</evidence>
<keyword evidence="4 6" id="KW-1133">Transmembrane helix</keyword>
<protein>
    <submittedName>
        <fullName evidence="8">Putative flippase GtrA (Transmembrane translocase of bactoprenol-linked glucose)</fullName>
    </submittedName>
</protein>
<feature type="transmembrane region" description="Helical" evidence="6">
    <location>
        <begin position="47"/>
        <end position="68"/>
    </location>
</feature>
<dbReference type="GO" id="GO:0005886">
    <property type="term" value="C:plasma membrane"/>
    <property type="evidence" value="ECO:0007669"/>
    <property type="project" value="TreeGrafter"/>
</dbReference>
<dbReference type="InterPro" id="IPR007267">
    <property type="entry name" value="GtrA_DPMS_TM"/>
</dbReference>
<evidence type="ECO:0000256" key="5">
    <source>
        <dbReference type="ARBA" id="ARBA00023136"/>
    </source>
</evidence>
<keyword evidence="9" id="KW-1185">Reference proteome</keyword>
<dbReference type="GO" id="GO:0000271">
    <property type="term" value="P:polysaccharide biosynthetic process"/>
    <property type="evidence" value="ECO:0007669"/>
    <property type="project" value="InterPro"/>
</dbReference>
<dbReference type="STRING" id="150121.SAMN06296010_2514"/>
<proteinExistence type="inferred from homology"/>
<dbReference type="Proteomes" id="UP000193244">
    <property type="component" value="Unassembled WGS sequence"/>
</dbReference>
<evidence type="ECO:0000256" key="2">
    <source>
        <dbReference type="ARBA" id="ARBA00009399"/>
    </source>
</evidence>
<comment type="subcellular location">
    <subcellularLocation>
        <location evidence="1">Membrane</location>
        <topology evidence="1">Multi-pass membrane protein</topology>
    </subcellularLocation>
</comment>
<evidence type="ECO:0000256" key="6">
    <source>
        <dbReference type="SAM" id="Phobius"/>
    </source>
</evidence>
<reference evidence="9" key="1">
    <citation type="submission" date="2017-04" db="EMBL/GenBank/DDBJ databases">
        <authorList>
            <person name="Varghese N."/>
            <person name="Submissions S."/>
        </authorList>
    </citation>
    <scope>NUCLEOTIDE SEQUENCE [LARGE SCALE GENOMIC DNA]</scope>
    <source>
        <strain evidence="9">VKM Ac-2510</strain>
    </source>
</reference>
<dbReference type="InterPro" id="IPR051401">
    <property type="entry name" value="GtrA_CellWall_Glycosyl"/>
</dbReference>
<keyword evidence="5 6" id="KW-0472">Membrane</keyword>
<evidence type="ECO:0000259" key="7">
    <source>
        <dbReference type="Pfam" id="PF04138"/>
    </source>
</evidence>
<dbReference type="OrthoDB" id="3192123at2"/>
<dbReference type="PANTHER" id="PTHR38459:SF1">
    <property type="entry name" value="PROPHAGE BACTOPRENOL-LINKED GLUCOSE TRANSLOCASE HOMOLOG"/>
    <property type="match status" value="1"/>
</dbReference>
<name>A0A1X7KIB9_9MICO</name>
<accession>A0A1X7KIB9</accession>
<feature type="domain" description="GtrA/DPMS transmembrane" evidence="7">
    <location>
        <begin position="20"/>
        <end position="133"/>
    </location>
</feature>
<comment type="similarity">
    <text evidence="2">Belongs to the GtrA family.</text>
</comment>
<gene>
    <name evidence="8" type="ORF">SAMN06296010_2514</name>
</gene>
<evidence type="ECO:0000256" key="3">
    <source>
        <dbReference type="ARBA" id="ARBA00022692"/>
    </source>
</evidence>
<organism evidence="8 9">
    <name type="scientific">Agreia pratensis</name>
    <dbReference type="NCBI Taxonomy" id="150121"/>
    <lineage>
        <taxon>Bacteria</taxon>
        <taxon>Bacillati</taxon>
        <taxon>Actinomycetota</taxon>
        <taxon>Actinomycetes</taxon>
        <taxon>Micrococcales</taxon>
        <taxon>Microbacteriaceae</taxon>
        <taxon>Agreia</taxon>
    </lineage>
</organism>
<dbReference type="EMBL" id="FXAY01000004">
    <property type="protein sequence ID" value="SMG40705.1"/>
    <property type="molecule type" value="Genomic_DNA"/>
</dbReference>
<feature type="transmembrane region" description="Helical" evidence="6">
    <location>
        <begin position="107"/>
        <end position="126"/>
    </location>
</feature>
<dbReference type="Pfam" id="PF04138">
    <property type="entry name" value="GtrA_DPMS_TM"/>
    <property type="match status" value="1"/>
</dbReference>
<evidence type="ECO:0000256" key="4">
    <source>
        <dbReference type="ARBA" id="ARBA00022989"/>
    </source>
</evidence>
<dbReference type="RefSeq" id="WP_085486508.1">
    <property type="nucleotide sequence ID" value="NZ_FXAY01000004.1"/>
</dbReference>
<evidence type="ECO:0000256" key="1">
    <source>
        <dbReference type="ARBA" id="ARBA00004141"/>
    </source>
</evidence>